<sequence>MERSVYGADSTSTPTYLNKPMTLRDLPLGAGPDDGENLRRIGRSLSGTVVTSRRGRLTASRSFELTGSTGSFWLCLTGVKVSSDRSPTLLH</sequence>
<gene>
    <name evidence="2" type="ORF">OYC64_001837</name>
</gene>
<organism evidence="2 3">
    <name type="scientific">Pagothenia borchgrevinki</name>
    <name type="common">Bald rockcod</name>
    <name type="synonym">Trematomus borchgrevinki</name>
    <dbReference type="NCBI Taxonomy" id="8213"/>
    <lineage>
        <taxon>Eukaryota</taxon>
        <taxon>Metazoa</taxon>
        <taxon>Chordata</taxon>
        <taxon>Craniata</taxon>
        <taxon>Vertebrata</taxon>
        <taxon>Euteleostomi</taxon>
        <taxon>Actinopterygii</taxon>
        <taxon>Neopterygii</taxon>
        <taxon>Teleostei</taxon>
        <taxon>Neoteleostei</taxon>
        <taxon>Acanthomorphata</taxon>
        <taxon>Eupercaria</taxon>
        <taxon>Perciformes</taxon>
        <taxon>Notothenioidei</taxon>
        <taxon>Nototheniidae</taxon>
        <taxon>Pagothenia</taxon>
    </lineage>
</organism>
<accession>A0ABD2GCU8</accession>
<dbReference type="EMBL" id="JBIYXZ010002080">
    <property type="protein sequence ID" value="KAL3051677.1"/>
    <property type="molecule type" value="Genomic_DNA"/>
</dbReference>
<name>A0ABD2GCU8_PAGBO</name>
<evidence type="ECO:0000256" key="1">
    <source>
        <dbReference type="SAM" id="MobiDB-lite"/>
    </source>
</evidence>
<keyword evidence="3" id="KW-1185">Reference proteome</keyword>
<dbReference type="Proteomes" id="UP001619887">
    <property type="component" value="Unassembled WGS sequence"/>
</dbReference>
<evidence type="ECO:0000313" key="3">
    <source>
        <dbReference type="Proteomes" id="UP001619887"/>
    </source>
</evidence>
<dbReference type="AlphaFoldDB" id="A0ABD2GCU8"/>
<reference evidence="2 3" key="1">
    <citation type="journal article" date="2022" name="G3 (Bethesda)">
        <title>Evaluating Illumina-, Nanopore-, and PacBio-based genome assembly strategies with the bald notothen, Trematomus borchgrevinki.</title>
        <authorList>
            <person name="Rayamajhi N."/>
            <person name="Cheng C.C."/>
            <person name="Catchen J.M."/>
        </authorList>
    </citation>
    <scope>NUCLEOTIDE SEQUENCE [LARGE SCALE GENOMIC DNA]</scope>
    <source>
        <strain evidence="2">AGRC-2024</strain>
    </source>
</reference>
<evidence type="ECO:0000313" key="2">
    <source>
        <dbReference type="EMBL" id="KAL3051677.1"/>
    </source>
</evidence>
<comment type="caution">
    <text evidence="2">The sequence shown here is derived from an EMBL/GenBank/DDBJ whole genome shotgun (WGS) entry which is preliminary data.</text>
</comment>
<feature type="region of interest" description="Disordered" evidence="1">
    <location>
        <begin position="1"/>
        <end position="24"/>
    </location>
</feature>
<proteinExistence type="predicted"/>
<protein>
    <submittedName>
        <fullName evidence="2">Uncharacterized protein</fullName>
    </submittedName>
</protein>
<reference evidence="2 3" key="2">
    <citation type="journal article" date="2024" name="G3 (Bethesda)">
        <title>The genome of the cryopelagic Antarctic bald notothen, Trematomus borchgrevinki.</title>
        <authorList>
            <person name="Rayamajhi N."/>
            <person name="Rivera-Colon A.G."/>
            <person name="Minhas B.F."/>
            <person name="Cheng C.C."/>
            <person name="Catchen J.M."/>
        </authorList>
    </citation>
    <scope>NUCLEOTIDE SEQUENCE [LARGE SCALE GENOMIC DNA]</scope>
    <source>
        <strain evidence="2">AGRC-2024</strain>
    </source>
</reference>